<accession>A0AAD7RED9</accession>
<proteinExistence type="predicted"/>
<keyword evidence="2" id="KW-1185">Reference proteome</keyword>
<evidence type="ECO:0000313" key="1">
    <source>
        <dbReference type="EMBL" id="KAJ8378438.1"/>
    </source>
</evidence>
<evidence type="ECO:0000313" key="2">
    <source>
        <dbReference type="Proteomes" id="UP001221898"/>
    </source>
</evidence>
<name>A0AAD7RED9_9TELE</name>
<dbReference type="EMBL" id="JAINUG010000320">
    <property type="protein sequence ID" value="KAJ8378438.1"/>
    <property type="molecule type" value="Genomic_DNA"/>
</dbReference>
<dbReference type="Proteomes" id="UP001221898">
    <property type="component" value="Unassembled WGS sequence"/>
</dbReference>
<sequence>MLYTKGVIAADGSVTQPRKPREKIENVAAAAAADNVEASSSSALPAHISMATFIKRKPGWPKQLGQLIGRERRD</sequence>
<dbReference type="AlphaFoldDB" id="A0AAD7RED9"/>
<reference evidence="1" key="1">
    <citation type="journal article" date="2023" name="Science">
        <title>Genome structures resolve the early diversification of teleost fishes.</title>
        <authorList>
            <person name="Parey E."/>
            <person name="Louis A."/>
            <person name="Montfort J."/>
            <person name="Bouchez O."/>
            <person name="Roques C."/>
            <person name="Iampietro C."/>
            <person name="Lluch J."/>
            <person name="Castinel A."/>
            <person name="Donnadieu C."/>
            <person name="Desvignes T."/>
            <person name="Floi Bucao C."/>
            <person name="Jouanno E."/>
            <person name="Wen M."/>
            <person name="Mejri S."/>
            <person name="Dirks R."/>
            <person name="Jansen H."/>
            <person name="Henkel C."/>
            <person name="Chen W.J."/>
            <person name="Zahm M."/>
            <person name="Cabau C."/>
            <person name="Klopp C."/>
            <person name="Thompson A.W."/>
            <person name="Robinson-Rechavi M."/>
            <person name="Braasch I."/>
            <person name="Lecointre G."/>
            <person name="Bobe J."/>
            <person name="Postlethwait J.H."/>
            <person name="Berthelot C."/>
            <person name="Roest Crollius H."/>
            <person name="Guiguen Y."/>
        </authorList>
    </citation>
    <scope>NUCLEOTIDE SEQUENCE</scope>
    <source>
        <strain evidence="1">NC1722</strain>
    </source>
</reference>
<gene>
    <name evidence="1" type="ORF">AAFF_G00242530</name>
</gene>
<organism evidence="1 2">
    <name type="scientific">Aldrovandia affinis</name>
    <dbReference type="NCBI Taxonomy" id="143900"/>
    <lineage>
        <taxon>Eukaryota</taxon>
        <taxon>Metazoa</taxon>
        <taxon>Chordata</taxon>
        <taxon>Craniata</taxon>
        <taxon>Vertebrata</taxon>
        <taxon>Euteleostomi</taxon>
        <taxon>Actinopterygii</taxon>
        <taxon>Neopterygii</taxon>
        <taxon>Teleostei</taxon>
        <taxon>Notacanthiformes</taxon>
        <taxon>Halosauridae</taxon>
        <taxon>Aldrovandia</taxon>
    </lineage>
</organism>
<protein>
    <submittedName>
        <fullName evidence="1">Uncharacterized protein</fullName>
    </submittedName>
</protein>
<comment type="caution">
    <text evidence="1">The sequence shown here is derived from an EMBL/GenBank/DDBJ whole genome shotgun (WGS) entry which is preliminary data.</text>
</comment>